<accession>A0A0A9EZW2</accession>
<dbReference type="AlphaFoldDB" id="A0A0A9EZW2"/>
<evidence type="ECO:0000313" key="1">
    <source>
        <dbReference type="EMBL" id="JAE06320.1"/>
    </source>
</evidence>
<reference evidence="1" key="2">
    <citation type="journal article" date="2015" name="Data Brief">
        <title>Shoot transcriptome of the giant reed, Arundo donax.</title>
        <authorList>
            <person name="Barrero R.A."/>
            <person name="Guerrero F.D."/>
            <person name="Moolhuijzen P."/>
            <person name="Goolsby J.A."/>
            <person name="Tidwell J."/>
            <person name="Bellgard S.E."/>
            <person name="Bellgard M.I."/>
        </authorList>
    </citation>
    <scope>NUCLEOTIDE SEQUENCE</scope>
    <source>
        <tissue evidence="1">Shoot tissue taken approximately 20 cm above the soil surface</tissue>
    </source>
</reference>
<protein>
    <submittedName>
        <fullName evidence="1">Uncharacterized protein</fullName>
    </submittedName>
</protein>
<reference evidence="1" key="1">
    <citation type="submission" date="2014-09" db="EMBL/GenBank/DDBJ databases">
        <authorList>
            <person name="Magalhaes I.L.F."/>
            <person name="Oliveira U."/>
            <person name="Santos F.R."/>
            <person name="Vidigal T.H.D.A."/>
            <person name="Brescovit A.D."/>
            <person name="Santos A.J."/>
        </authorList>
    </citation>
    <scope>NUCLEOTIDE SEQUENCE</scope>
    <source>
        <tissue evidence="1">Shoot tissue taken approximately 20 cm above the soil surface</tissue>
    </source>
</reference>
<organism evidence="1">
    <name type="scientific">Arundo donax</name>
    <name type="common">Giant reed</name>
    <name type="synonym">Donax arundinaceus</name>
    <dbReference type="NCBI Taxonomy" id="35708"/>
    <lineage>
        <taxon>Eukaryota</taxon>
        <taxon>Viridiplantae</taxon>
        <taxon>Streptophyta</taxon>
        <taxon>Embryophyta</taxon>
        <taxon>Tracheophyta</taxon>
        <taxon>Spermatophyta</taxon>
        <taxon>Magnoliopsida</taxon>
        <taxon>Liliopsida</taxon>
        <taxon>Poales</taxon>
        <taxon>Poaceae</taxon>
        <taxon>PACMAD clade</taxon>
        <taxon>Arundinoideae</taxon>
        <taxon>Arundineae</taxon>
        <taxon>Arundo</taxon>
    </lineage>
</organism>
<sequence length="23" mass="2808">MPLWFYSQHHNHIPNLYAVLITI</sequence>
<name>A0A0A9EZW2_ARUDO</name>
<proteinExistence type="predicted"/>
<dbReference type="EMBL" id="GBRH01191576">
    <property type="protein sequence ID" value="JAE06320.1"/>
    <property type="molecule type" value="Transcribed_RNA"/>
</dbReference>